<evidence type="ECO:0000256" key="1">
    <source>
        <dbReference type="SAM" id="MobiDB-lite"/>
    </source>
</evidence>
<organism evidence="2">
    <name type="scientific">White spot syndrome virus</name>
    <name type="common">WSSV</name>
    <name type="synonym">White spot bacilliform virus</name>
    <dbReference type="NCBI Taxonomy" id="92652"/>
    <lineage>
        <taxon>Viruses</taxon>
        <taxon>Viruses incertae sedis</taxon>
        <taxon>Naldaviricetes</taxon>
        <taxon>Nimaviridae</taxon>
        <taxon>Whispovirus</taxon>
        <taxon>White spot syndrome virus</taxon>
    </lineage>
</organism>
<feature type="region of interest" description="Disordered" evidence="1">
    <location>
        <begin position="744"/>
        <end position="777"/>
    </location>
</feature>
<reference evidence="2" key="1">
    <citation type="submission" date="2017-11" db="EMBL/GenBank/DDBJ databases">
        <authorList>
            <person name="Parrilla Taylor D.P."/>
            <person name="Vibanco-Perez N."/>
            <person name="Duran-Avelar Md.J."/>
            <person name="Gomez-Gil B."/>
            <person name="Llera-Herrera R."/>
            <person name="Vazquez-Juarez R."/>
        </authorList>
    </citation>
    <scope>NUCLEOTIDE SEQUENCE</scope>
    <source>
        <strain evidence="2">ACF2</strain>
    </source>
</reference>
<dbReference type="Gene3D" id="3.30.310.10">
    <property type="entry name" value="TATA-Binding Protein"/>
    <property type="match status" value="1"/>
</dbReference>
<accession>A0A2U9GB46</accession>
<organismHost>
    <name type="scientific">Crustacea</name>
    <name type="common">crustaceans</name>
    <dbReference type="NCBI Taxonomy" id="6657"/>
</organismHost>
<sequence length="891" mass="100450">MTRHGVLVPKGRSRHVILGNVDYTFCTTDNNCVSLDIDFKDNITDQNIQLLNKKLGKKTAKKIKKEDAPETKENSDEDIYATKEFEQTIKGLQTKKGATEENAIAAAAAAATAAAVEKAMLSESEGKSMVINRARMVLSKRDTSQKQFTALKNRESFFSVLIFETGSVIVVGLQDPSLTKLCAIKATTDIADILQKNISVANVSIVNTVSTFNRFHLNFIRLGKFFERNCISYSYNPETFPGMFFKLRVPAKPLLPGETIGEYYTKVAMMRDSKDPNFKMSDWLRIKTALTFKVGKITVLGEGESGCGDVSVVSKLLFGLFHYFMDNNIKMSPKEAQRVREKYGIPHLEWYLYIDMLLHSYPYVKPSAEQVKRAMVDQQHISEVDRTYYGTKNSMDAAMSANLVPSKEESISFIKKIRSQQLFGHLCKPSKETTRRAIDTLSFDPINQDRWWNKNDQYYGKERCDPFSVARLVSVSENTNSMMNSRISCQGKWWLDENEYKDKLDHIVDLCTEEIVEECESKGFIASPFLRKHQKEKIPTPYVLLARACNQKNGNKMSINNNSNYLSGSSRAKRNAKLQEKHRVTLARLNTMMASYRFLNNYISTDIAPDFAKLFGNDVYSLLHLMTNLPKSRGHALTYNERALSSNESTYKTPGNAYFSTLFEKSIINNQETANKGNNRKRKFSRIGQEKSSFLCNACGVNLNKGSDEIIKGICTSCDQNSTSYIENALSDINRDKKIKRFKAAATHPPVKQELVDSLSSSSSPSSSSSQTSNKNNRCTPSDFIDYVYKFTDETTGAPKVGLVFKMCDILASLASRRGMEDRPTANYRTSLHSATQNKTNLNKLLVSAIKETGATETEAQIFNKIIGSEKGLSILCQLVERRNKDNNVFD</sequence>
<proteinExistence type="predicted"/>
<name>A0A2U9GB46_WSSV</name>
<dbReference type="EMBL" id="MG432475">
    <property type="protein sequence ID" value="AWQ60880.1"/>
    <property type="molecule type" value="Genomic_DNA"/>
</dbReference>
<reference evidence="2" key="2">
    <citation type="journal article" name="FEMS Microbiol. Lett.">
        <title>Molecular variability and genetic structure of white spot syndrome virus strains from northwest Mexico based on the analysis of genomes.</title>
        <authorList>
            <person name="Parrilla-Taylor D.P."/>
            <person name="Vibanco-Perez N."/>
            <person name="Duran-Avelar M.J."/>
            <person name="Gomez-Gil B."/>
            <person name="Llera-Herrera R."/>
            <person name="Vazquez-Juarez R."/>
        </authorList>
    </citation>
    <scope>NUCLEOTIDE SEQUENCE</scope>
    <source>
        <strain evidence="2">ACF2</strain>
    </source>
</reference>
<gene>
    <name evidence="2" type="primary">304</name>
</gene>
<feature type="compositionally biased region" description="Low complexity" evidence="1">
    <location>
        <begin position="758"/>
        <end position="773"/>
    </location>
</feature>
<evidence type="ECO:0000313" key="2">
    <source>
        <dbReference type="EMBL" id="AWQ60880.1"/>
    </source>
</evidence>
<protein>
    <submittedName>
        <fullName evidence="2">Wsv303</fullName>
    </submittedName>
</protein>
<dbReference type="InterPro" id="IPR012295">
    <property type="entry name" value="TBP_dom_sf"/>
</dbReference>